<organism evidence="6 9">
    <name type="scientific">Tatumella citrea</name>
    <name type="common">Pantoea citrea</name>
    <dbReference type="NCBI Taxonomy" id="53336"/>
    <lineage>
        <taxon>Bacteria</taxon>
        <taxon>Pseudomonadati</taxon>
        <taxon>Pseudomonadota</taxon>
        <taxon>Gammaproteobacteria</taxon>
        <taxon>Enterobacterales</taxon>
        <taxon>Erwiniaceae</taxon>
        <taxon>Tatumella</taxon>
    </lineage>
</organism>
<dbReference type="EMBL" id="CP015579">
    <property type="protein sequence ID" value="ARU94110.1"/>
    <property type="molecule type" value="Genomic_DNA"/>
</dbReference>
<feature type="transmembrane region" description="Helical" evidence="4">
    <location>
        <begin position="160"/>
        <end position="181"/>
    </location>
</feature>
<name>A0A1Y0L8S3_TATCI</name>
<dbReference type="RefSeq" id="WP_087488475.1">
    <property type="nucleotide sequence ID" value="NZ_CP015579.1"/>
</dbReference>
<dbReference type="Proteomes" id="UP000195729">
    <property type="component" value="Chromosome"/>
</dbReference>
<evidence type="ECO:0000256" key="2">
    <source>
        <dbReference type="ARBA" id="ARBA00032707"/>
    </source>
</evidence>
<feature type="transmembrane region" description="Helical" evidence="4">
    <location>
        <begin position="78"/>
        <end position="99"/>
    </location>
</feature>
<evidence type="ECO:0000313" key="9">
    <source>
        <dbReference type="Proteomes" id="UP000195814"/>
    </source>
</evidence>
<dbReference type="Proteomes" id="UP000195814">
    <property type="component" value="Chromosome"/>
</dbReference>
<dbReference type="GO" id="GO:0050380">
    <property type="term" value="F:undecaprenyl-diphosphatase activity"/>
    <property type="evidence" value="ECO:0007669"/>
    <property type="project" value="UniProtKB-EC"/>
</dbReference>
<keyword evidence="8" id="KW-1185">Reference proteome</keyword>
<dbReference type="KEGG" id="tci:A7K98_10190"/>
<sequence>MLKQVKLICSGMLILLILPLGLWLYGWHWVPTKSDDWQLILFAFTETVTRPAGLITTGLLGSWLLWKLRHDQRSTRQRLVVVLSIIVVVWGGQGINTLIKLQVREARPYVVWLASETARPAEQFYQMPTAERSAQVLELTRDNRMLPGWLTRHWAAETGYSFPSGHSMFAACWSLLMLFWLWPRGNVFTVMVTFVWAILVIWSRMALGMHWPQDVIMSVINAGVLMIIAGMAINSPYITRKSME</sequence>
<feature type="transmembrane region" description="Helical" evidence="4">
    <location>
        <begin position="7"/>
        <end position="28"/>
    </location>
</feature>
<reference evidence="8 9" key="1">
    <citation type="submission" date="2016-05" db="EMBL/GenBank/DDBJ databases">
        <title>Complete genome sequence of two 2,5-diketo-D-glunonic acid producing strain Tatumella citrea.</title>
        <authorList>
            <person name="Duan C."/>
            <person name="Yang J."/>
            <person name="Yang S."/>
        </authorList>
    </citation>
    <scope>NUCLEOTIDE SEQUENCE [LARGE SCALE GENOMIC DNA]</scope>
    <source>
        <strain evidence="7 8">ATCC 39140</strain>
        <strain evidence="6 9">DSM 13699</strain>
    </source>
</reference>
<dbReference type="CDD" id="cd01610">
    <property type="entry name" value="PAP2_like"/>
    <property type="match status" value="1"/>
</dbReference>
<gene>
    <name evidence="6" type="ORF">A7K98_10190</name>
    <name evidence="7" type="ORF">A7K99_10190</name>
</gene>
<dbReference type="SMART" id="SM00014">
    <property type="entry name" value="acidPPc"/>
    <property type="match status" value="1"/>
</dbReference>
<dbReference type="EMBL" id="CP015581">
    <property type="protein sequence ID" value="ARU98150.1"/>
    <property type="molecule type" value="Genomic_DNA"/>
</dbReference>
<feature type="domain" description="Phosphatidic acid phosphatase type 2/haloperoxidase" evidence="5">
    <location>
        <begin position="81"/>
        <end position="231"/>
    </location>
</feature>
<comment type="catalytic activity">
    <reaction evidence="3">
        <text>di-trans,octa-cis-undecaprenyl diphosphate + H2O = di-trans,octa-cis-undecaprenyl phosphate + phosphate + H(+)</text>
        <dbReference type="Rhea" id="RHEA:28094"/>
        <dbReference type="ChEBI" id="CHEBI:15377"/>
        <dbReference type="ChEBI" id="CHEBI:15378"/>
        <dbReference type="ChEBI" id="CHEBI:43474"/>
        <dbReference type="ChEBI" id="CHEBI:58405"/>
        <dbReference type="ChEBI" id="CHEBI:60392"/>
        <dbReference type="EC" id="3.6.1.27"/>
    </reaction>
</comment>
<dbReference type="InterPro" id="IPR036938">
    <property type="entry name" value="PAP2/HPO_sf"/>
</dbReference>
<dbReference type="InterPro" id="IPR000326">
    <property type="entry name" value="PAP2/HPO"/>
</dbReference>
<proteinExistence type="predicted"/>
<feature type="transmembrane region" description="Helical" evidence="4">
    <location>
        <begin position="188"/>
        <end position="209"/>
    </location>
</feature>
<dbReference type="GO" id="GO:0005886">
    <property type="term" value="C:plasma membrane"/>
    <property type="evidence" value="ECO:0007669"/>
    <property type="project" value="TreeGrafter"/>
</dbReference>
<evidence type="ECO:0000313" key="7">
    <source>
        <dbReference type="EMBL" id="ARU98150.1"/>
    </source>
</evidence>
<dbReference type="Pfam" id="PF01569">
    <property type="entry name" value="PAP2"/>
    <property type="match status" value="1"/>
</dbReference>
<protein>
    <recommendedName>
        <fullName evidence="1">undecaprenyl-diphosphate phosphatase</fullName>
        <ecNumber evidence="1">3.6.1.27</ecNumber>
    </recommendedName>
    <alternativeName>
        <fullName evidence="2">Undecaprenyl pyrophosphate phosphatase</fullName>
    </alternativeName>
</protein>
<evidence type="ECO:0000313" key="8">
    <source>
        <dbReference type="Proteomes" id="UP000195729"/>
    </source>
</evidence>
<accession>A0A1Y0L8S3</accession>
<dbReference type="OrthoDB" id="5586741at2"/>
<dbReference type="EC" id="3.6.1.27" evidence="1"/>
<keyword evidence="4" id="KW-0472">Membrane</keyword>
<feature type="transmembrane region" description="Helical" evidence="4">
    <location>
        <begin position="48"/>
        <end position="66"/>
    </location>
</feature>
<evidence type="ECO:0000256" key="4">
    <source>
        <dbReference type="SAM" id="Phobius"/>
    </source>
</evidence>
<dbReference type="Gene3D" id="1.20.144.10">
    <property type="entry name" value="Phosphatidic acid phosphatase type 2/haloperoxidase"/>
    <property type="match status" value="1"/>
</dbReference>
<keyword evidence="4" id="KW-0812">Transmembrane</keyword>
<evidence type="ECO:0000259" key="5">
    <source>
        <dbReference type="SMART" id="SM00014"/>
    </source>
</evidence>
<dbReference type="SUPFAM" id="SSF48317">
    <property type="entry name" value="Acid phosphatase/Vanadium-dependent haloperoxidase"/>
    <property type="match status" value="1"/>
</dbReference>
<evidence type="ECO:0000256" key="1">
    <source>
        <dbReference type="ARBA" id="ARBA00012374"/>
    </source>
</evidence>
<feature type="transmembrane region" description="Helical" evidence="4">
    <location>
        <begin position="215"/>
        <end position="233"/>
    </location>
</feature>
<dbReference type="PANTHER" id="PTHR14969">
    <property type="entry name" value="SPHINGOSINE-1-PHOSPHATE PHOSPHOHYDROLASE"/>
    <property type="match status" value="1"/>
</dbReference>
<dbReference type="PANTHER" id="PTHR14969:SF54">
    <property type="entry name" value="PHOSPHATIDYLGLYCEROPHOSPHATASE B"/>
    <property type="match status" value="1"/>
</dbReference>
<evidence type="ECO:0000313" key="6">
    <source>
        <dbReference type="EMBL" id="ARU94110.1"/>
    </source>
</evidence>
<keyword evidence="4" id="KW-1133">Transmembrane helix</keyword>
<evidence type="ECO:0000256" key="3">
    <source>
        <dbReference type="ARBA" id="ARBA00047594"/>
    </source>
</evidence>
<dbReference type="AlphaFoldDB" id="A0A1Y0L8S3"/>